<dbReference type="InterPro" id="IPR022876">
    <property type="entry name" value="Tscrpt_rep_Rex"/>
</dbReference>
<keyword evidence="1 6" id="KW-0963">Cytoplasm</keyword>
<keyword evidence="10" id="KW-1185">Reference proteome</keyword>
<evidence type="ECO:0000313" key="10">
    <source>
        <dbReference type="Proteomes" id="UP000008366"/>
    </source>
</evidence>
<dbReference type="NCBIfam" id="NF003994">
    <property type="entry name" value="PRK05472.2-3"/>
    <property type="match status" value="1"/>
</dbReference>
<keyword evidence="4 6" id="KW-0238">DNA-binding</keyword>
<dbReference type="RefSeq" id="WP_006593007.1">
    <property type="nucleotide sequence ID" value="NZ_BAHD01000039.1"/>
</dbReference>
<keyword evidence="5 6" id="KW-0804">Transcription</keyword>
<dbReference type="Gene3D" id="3.40.50.720">
    <property type="entry name" value="NAD(P)-binding Rossmann-like Domain"/>
    <property type="match status" value="1"/>
</dbReference>
<dbReference type="NCBIfam" id="NF003992">
    <property type="entry name" value="PRK05472.2-1"/>
    <property type="match status" value="1"/>
</dbReference>
<feature type="region of interest" description="Disordered" evidence="7">
    <location>
        <begin position="238"/>
        <end position="280"/>
    </location>
</feature>
<dbReference type="SUPFAM" id="SSF46785">
    <property type="entry name" value="Winged helix' DNA-binding domain"/>
    <property type="match status" value="1"/>
</dbReference>
<evidence type="ECO:0000259" key="8">
    <source>
        <dbReference type="SMART" id="SM00881"/>
    </source>
</evidence>
<dbReference type="GO" id="GO:0051775">
    <property type="term" value="P:response to redox state"/>
    <property type="evidence" value="ECO:0007669"/>
    <property type="project" value="InterPro"/>
</dbReference>
<gene>
    <name evidence="6 9" type="primary">rex</name>
    <name evidence="9" type="ORF">KILIM_039_00500</name>
</gene>
<keyword evidence="2 6" id="KW-0678">Repressor</keyword>
<evidence type="ECO:0000256" key="4">
    <source>
        <dbReference type="ARBA" id="ARBA00023125"/>
    </source>
</evidence>
<accession>K6WB69</accession>
<dbReference type="OrthoDB" id="9784760at2"/>
<dbReference type="Pfam" id="PF02629">
    <property type="entry name" value="CoA_binding"/>
    <property type="match status" value="1"/>
</dbReference>
<reference evidence="9 10" key="1">
    <citation type="submission" date="2012-08" db="EMBL/GenBank/DDBJ databases">
        <title>Whole genome shotgun sequence of Kineosphaera limosa NBRC 100340.</title>
        <authorList>
            <person name="Yoshida I."/>
            <person name="Isaki S."/>
            <person name="Hosoyama A."/>
            <person name="Tsuchikane K."/>
            <person name="Katsumata H."/>
            <person name="Ando Y."/>
            <person name="Ohji S."/>
            <person name="Hamada M."/>
            <person name="Tamura T."/>
            <person name="Yamazoe A."/>
            <person name="Yamazaki S."/>
            <person name="Fujita N."/>
        </authorList>
    </citation>
    <scope>NUCLEOTIDE SEQUENCE [LARGE SCALE GENOMIC DNA]</scope>
    <source>
        <strain evidence="9 10">NBRC 100340</strain>
    </source>
</reference>
<feature type="DNA-binding region" description="H-T-H motif" evidence="6">
    <location>
        <begin position="21"/>
        <end position="60"/>
    </location>
</feature>
<dbReference type="STRING" id="1184609.KILIM_039_00500"/>
<feature type="binding site" evidence="6">
    <location>
        <begin position="95"/>
        <end position="100"/>
    </location>
    <ligand>
        <name>NAD(+)</name>
        <dbReference type="ChEBI" id="CHEBI:57540"/>
    </ligand>
</feature>
<comment type="subcellular location">
    <subcellularLocation>
        <location evidence="6">Cytoplasm</location>
    </subcellularLocation>
</comment>
<dbReference type="Pfam" id="PF06971">
    <property type="entry name" value="Put_DNA-bind_N"/>
    <property type="match status" value="1"/>
</dbReference>
<dbReference type="SMART" id="SM00881">
    <property type="entry name" value="CoA_binding"/>
    <property type="match status" value="1"/>
</dbReference>
<comment type="similarity">
    <text evidence="6">Belongs to the transcriptional regulatory Rex family.</text>
</comment>
<feature type="domain" description="CoA-binding" evidence="8">
    <location>
        <begin position="84"/>
        <end position="195"/>
    </location>
</feature>
<keyword evidence="3 6" id="KW-0805">Transcription regulation</keyword>
<dbReference type="Gene3D" id="1.10.10.10">
    <property type="entry name" value="Winged helix-like DNA-binding domain superfamily/Winged helix DNA-binding domain"/>
    <property type="match status" value="1"/>
</dbReference>
<evidence type="ECO:0000256" key="7">
    <source>
        <dbReference type="SAM" id="MobiDB-lite"/>
    </source>
</evidence>
<keyword evidence="6" id="KW-0520">NAD</keyword>
<proteinExistence type="inferred from homology"/>
<dbReference type="InterPro" id="IPR036291">
    <property type="entry name" value="NAD(P)-bd_dom_sf"/>
</dbReference>
<dbReference type="PANTHER" id="PTHR35786">
    <property type="entry name" value="REDOX-SENSING TRANSCRIPTIONAL REPRESSOR REX"/>
    <property type="match status" value="1"/>
</dbReference>
<evidence type="ECO:0000313" key="9">
    <source>
        <dbReference type="EMBL" id="GAB96475.1"/>
    </source>
</evidence>
<dbReference type="InterPro" id="IPR009718">
    <property type="entry name" value="Rex_DNA-bd_C_dom"/>
</dbReference>
<evidence type="ECO:0000256" key="2">
    <source>
        <dbReference type="ARBA" id="ARBA00022491"/>
    </source>
</evidence>
<evidence type="ECO:0000256" key="3">
    <source>
        <dbReference type="ARBA" id="ARBA00023015"/>
    </source>
</evidence>
<dbReference type="AlphaFoldDB" id="K6WB69"/>
<evidence type="ECO:0000256" key="5">
    <source>
        <dbReference type="ARBA" id="ARBA00023163"/>
    </source>
</evidence>
<dbReference type="SUPFAM" id="SSF51735">
    <property type="entry name" value="NAD(P)-binding Rossmann-fold domains"/>
    <property type="match status" value="1"/>
</dbReference>
<dbReference type="GO" id="GO:0003700">
    <property type="term" value="F:DNA-binding transcription factor activity"/>
    <property type="evidence" value="ECO:0007669"/>
    <property type="project" value="UniProtKB-UniRule"/>
</dbReference>
<evidence type="ECO:0000256" key="1">
    <source>
        <dbReference type="ARBA" id="ARBA00022490"/>
    </source>
</evidence>
<dbReference type="NCBIfam" id="NF003995">
    <property type="entry name" value="PRK05472.2-4"/>
    <property type="match status" value="1"/>
</dbReference>
<organism evidence="9 10">
    <name type="scientific">Kineosphaera limosa NBRC 100340</name>
    <dbReference type="NCBI Taxonomy" id="1184609"/>
    <lineage>
        <taxon>Bacteria</taxon>
        <taxon>Bacillati</taxon>
        <taxon>Actinomycetota</taxon>
        <taxon>Actinomycetes</taxon>
        <taxon>Micrococcales</taxon>
        <taxon>Dermatophilaceae</taxon>
        <taxon>Kineosphaera</taxon>
    </lineage>
</organism>
<comment type="caution">
    <text evidence="9">The sequence shown here is derived from an EMBL/GenBank/DDBJ whole genome shotgun (WGS) entry which is preliminary data.</text>
</comment>
<dbReference type="Proteomes" id="UP000008366">
    <property type="component" value="Unassembled WGS sequence"/>
</dbReference>
<dbReference type="PANTHER" id="PTHR35786:SF1">
    <property type="entry name" value="REDOX-SENSING TRANSCRIPTIONAL REPRESSOR REX 1"/>
    <property type="match status" value="1"/>
</dbReference>
<comment type="subunit">
    <text evidence="6">Homodimer.</text>
</comment>
<name>K6WB69_9MICO</name>
<dbReference type="HAMAP" id="MF_01131">
    <property type="entry name" value="Rex"/>
    <property type="match status" value="1"/>
</dbReference>
<dbReference type="InterPro" id="IPR036388">
    <property type="entry name" value="WH-like_DNA-bd_sf"/>
</dbReference>
<dbReference type="eggNOG" id="COG2344">
    <property type="taxonomic scope" value="Bacteria"/>
</dbReference>
<evidence type="ECO:0000256" key="6">
    <source>
        <dbReference type="HAMAP-Rule" id="MF_01131"/>
    </source>
</evidence>
<dbReference type="EMBL" id="BAHD01000039">
    <property type="protein sequence ID" value="GAB96475.1"/>
    <property type="molecule type" value="Genomic_DNA"/>
</dbReference>
<comment type="function">
    <text evidence="6">Modulates transcription in response to changes in cellular NADH/NAD(+) redox state.</text>
</comment>
<dbReference type="GO" id="GO:0045892">
    <property type="term" value="P:negative regulation of DNA-templated transcription"/>
    <property type="evidence" value="ECO:0007669"/>
    <property type="project" value="InterPro"/>
</dbReference>
<dbReference type="InterPro" id="IPR003781">
    <property type="entry name" value="CoA-bd"/>
</dbReference>
<sequence>MPADTAARRGIPDATVARLPDYLRALTDLMDQDVATVSSGDLAAAAGVNAAQLRRDLSYLGSHGVRGVGYDTAHLVAEIGARLGVGRDWSVVIIGAGRLGQALADYPGLTAGTFRVVGLFDRDQRLIGNAAGRLTIQDVERLAQVVRTSAGSSPGAAVANSVIGVIATSAEGAQEACDALVTAGVTSVLTFTHGHLRVPAGVHVRSVDVATELAVLAFRAQAERPAAPAPDPQLADRLAAVDATLLPSNDSGEDIGGAGVSNGVDEADGHGSTGERQGTR</sequence>
<dbReference type="GO" id="GO:0005737">
    <property type="term" value="C:cytoplasm"/>
    <property type="evidence" value="ECO:0007669"/>
    <property type="project" value="UniProtKB-SubCell"/>
</dbReference>
<dbReference type="InterPro" id="IPR036390">
    <property type="entry name" value="WH_DNA-bd_sf"/>
</dbReference>
<dbReference type="GO" id="GO:0003677">
    <property type="term" value="F:DNA binding"/>
    <property type="evidence" value="ECO:0007669"/>
    <property type="project" value="UniProtKB-UniRule"/>
</dbReference>
<protein>
    <recommendedName>
        <fullName evidence="6">Redox-sensing transcriptional repressor Rex</fullName>
    </recommendedName>
</protein>